<evidence type="ECO:0000256" key="1">
    <source>
        <dbReference type="SAM" id="MobiDB-lite"/>
    </source>
</evidence>
<protein>
    <recommendedName>
        <fullName evidence="4">RAMA domain-containing protein</fullName>
    </recommendedName>
</protein>
<evidence type="ECO:0000313" key="2">
    <source>
        <dbReference type="EMBL" id="OAP85722.1"/>
    </source>
</evidence>
<name>A0A179B232_9ACTO</name>
<evidence type="ECO:0000313" key="3">
    <source>
        <dbReference type="Proteomes" id="UP000078368"/>
    </source>
</evidence>
<keyword evidence="3" id="KW-1185">Reference proteome</keyword>
<feature type="region of interest" description="Disordered" evidence="1">
    <location>
        <begin position="179"/>
        <end position="243"/>
    </location>
</feature>
<comment type="caution">
    <text evidence="2">The sequence shown here is derived from an EMBL/GenBank/DDBJ whole genome shotgun (WGS) entry which is preliminary data.</text>
</comment>
<accession>A0A179B232</accession>
<dbReference type="OrthoDB" id="5149322at2"/>
<proteinExistence type="predicted"/>
<dbReference type="Proteomes" id="UP000078368">
    <property type="component" value="Unassembled WGS sequence"/>
</dbReference>
<dbReference type="STRING" id="1823756.A4H34_00530"/>
<dbReference type="AlphaFoldDB" id="A0A179B232"/>
<dbReference type="RefSeq" id="WP_064230710.1">
    <property type="nucleotide sequence ID" value="NZ_LVZK01000001.1"/>
</dbReference>
<dbReference type="EMBL" id="LVZK01000001">
    <property type="protein sequence ID" value="OAP85722.1"/>
    <property type="molecule type" value="Genomic_DNA"/>
</dbReference>
<organism evidence="2 3">
    <name type="scientific">Peptidiphaga gingivicola</name>
    <dbReference type="NCBI Taxonomy" id="2741497"/>
    <lineage>
        <taxon>Bacteria</taxon>
        <taxon>Bacillati</taxon>
        <taxon>Actinomycetota</taxon>
        <taxon>Actinomycetes</taxon>
        <taxon>Actinomycetales</taxon>
        <taxon>Actinomycetaceae</taxon>
        <taxon>Peptidiphaga</taxon>
    </lineage>
</organism>
<evidence type="ECO:0008006" key="4">
    <source>
        <dbReference type="Google" id="ProtNLM"/>
    </source>
</evidence>
<gene>
    <name evidence="2" type="ORF">A4H34_00530</name>
</gene>
<feature type="compositionally biased region" description="Basic and acidic residues" evidence="1">
    <location>
        <begin position="286"/>
        <end position="302"/>
    </location>
</feature>
<sequence>MVLYALANGRIAPAQAVRPRGSIAAEVLGAIRESILEVVDVPLLPVMWEESDAAGKHGQSLVAIDQDGTVVMVNLRQRLTSVDLYEVVSRSGRYAHTGPVDMAQVYSKGAKEFGPDWEEFRSGRPPLGGVSPRLIVIALDIDEDVLPVFSTLSERVQLLSASIFDTNGVRQVSIEACRKRGSGPSADETVEFLPAPDVESGEETKPRRRGRAREAQEFQPTLTIPATPRFTAFPGHIDSQDDADVTDPAQTLIVEAVEAPLAEQPQPLDAEAGDRPTGRRSRRSAHREQGQGAAREDEKPDQQQDQQADQSAQEDPFNQMKIPVIPAWRVTEDGADETPTYISARYDQEVKRPRTEQLLWEKSAPKRDGKRRQPQTFSETTAANASSDAVARAAERELLTPAGRLVAIASRSVTPLTLEIWKNGSPTMATLTSTGTLLLGHTSYQDPSKAAAEVLGRNDVNGWQLWKTREGRLLGEL</sequence>
<feature type="region of interest" description="Disordered" evidence="1">
    <location>
        <begin position="258"/>
        <end position="320"/>
    </location>
</feature>
<feature type="compositionally biased region" description="Low complexity" evidence="1">
    <location>
        <begin position="303"/>
        <end position="313"/>
    </location>
</feature>
<reference evidence="2 3" key="1">
    <citation type="submission" date="2016-04" db="EMBL/GenBank/DDBJ databases">
        <title>Peptidophaga gingivicola gen. nov., sp. nov., isolated from human subgingival plaque.</title>
        <authorList>
            <person name="Beall C.J."/>
            <person name="Mokrzan E.M."/>
            <person name="Griffen A.L."/>
            <person name="Leys E.J."/>
        </authorList>
    </citation>
    <scope>NUCLEOTIDE SEQUENCE [LARGE SCALE GENOMIC DNA]</scope>
    <source>
        <strain evidence="2 3">BA112</strain>
    </source>
</reference>
<feature type="region of interest" description="Disordered" evidence="1">
    <location>
        <begin position="356"/>
        <end position="389"/>
    </location>
</feature>